<reference evidence="1 2" key="1">
    <citation type="submission" date="2024-09" db="EMBL/GenBank/DDBJ databases">
        <title>Chromosome-scale assembly of Riccia fluitans.</title>
        <authorList>
            <person name="Paukszto L."/>
            <person name="Sawicki J."/>
            <person name="Karawczyk K."/>
            <person name="Piernik-Szablinska J."/>
            <person name="Szczecinska M."/>
            <person name="Mazdziarz M."/>
        </authorList>
    </citation>
    <scope>NUCLEOTIDE SEQUENCE [LARGE SCALE GENOMIC DNA]</scope>
    <source>
        <strain evidence="1">Rf_01</strain>
        <tissue evidence="1">Aerial parts of the thallus</tissue>
    </source>
</reference>
<dbReference type="EMBL" id="JBHFFA010000004">
    <property type="protein sequence ID" value="KAL2630558.1"/>
    <property type="molecule type" value="Genomic_DNA"/>
</dbReference>
<evidence type="ECO:0000313" key="1">
    <source>
        <dbReference type="EMBL" id="KAL2630558.1"/>
    </source>
</evidence>
<gene>
    <name evidence="1" type="ORF">R1flu_015244</name>
</gene>
<evidence type="ECO:0000313" key="2">
    <source>
        <dbReference type="Proteomes" id="UP001605036"/>
    </source>
</evidence>
<comment type="caution">
    <text evidence="1">The sequence shown here is derived from an EMBL/GenBank/DDBJ whole genome shotgun (WGS) entry which is preliminary data.</text>
</comment>
<dbReference type="Proteomes" id="UP001605036">
    <property type="component" value="Unassembled WGS sequence"/>
</dbReference>
<organism evidence="1 2">
    <name type="scientific">Riccia fluitans</name>
    <dbReference type="NCBI Taxonomy" id="41844"/>
    <lineage>
        <taxon>Eukaryota</taxon>
        <taxon>Viridiplantae</taxon>
        <taxon>Streptophyta</taxon>
        <taxon>Embryophyta</taxon>
        <taxon>Marchantiophyta</taxon>
        <taxon>Marchantiopsida</taxon>
        <taxon>Marchantiidae</taxon>
        <taxon>Marchantiales</taxon>
        <taxon>Ricciaceae</taxon>
        <taxon>Riccia</taxon>
    </lineage>
</organism>
<protein>
    <submittedName>
        <fullName evidence="1">Uncharacterized protein</fullName>
    </submittedName>
</protein>
<sequence>MDSPCPPWPPTQVEEDADHVYGFVDRMLHDFKIANQERDGLQKWLEEVEKSPKDMEVLHAKIGMLEKEKEEMAERVRFMKRPDLYELLTKKLRGHQIRGHPYAIASFPNVTLTYTRKITTFPKDIDQFEANMDAYPELKHTVE</sequence>
<proteinExistence type="predicted"/>
<name>A0ABD1YID2_9MARC</name>
<accession>A0ABD1YID2</accession>
<dbReference type="AlphaFoldDB" id="A0ABD1YID2"/>
<keyword evidence="2" id="KW-1185">Reference proteome</keyword>